<accession>A0ABU1WNV6</accession>
<feature type="transmembrane region" description="Helical" evidence="1">
    <location>
        <begin position="27"/>
        <end position="47"/>
    </location>
</feature>
<keyword evidence="1" id="KW-0812">Transmembrane</keyword>
<comment type="caution">
    <text evidence="2">The sequence shown here is derived from an EMBL/GenBank/DDBJ whole genome shotgun (WGS) entry which is preliminary data.</text>
</comment>
<reference evidence="2 3" key="1">
    <citation type="submission" date="2023-07" db="EMBL/GenBank/DDBJ databases">
        <title>Sorghum-associated microbial communities from plants grown in Nebraska, USA.</title>
        <authorList>
            <person name="Schachtman D."/>
        </authorList>
    </citation>
    <scope>NUCLEOTIDE SEQUENCE [LARGE SCALE GENOMIC DNA]</scope>
    <source>
        <strain evidence="2 3">4249</strain>
    </source>
</reference>
<dbReference type="EMBL" id="JAVDWU010000006">
    <property type="protein sequence ID" value="MDR7150958.1"/>
    <property type="molecule type" value="Genomic_DNA"/>
</dbReference>
<organism evidence="2 3">
    <name type="scientific">Hydrogenophaga palleronii</name>
    <dbReference type="NCBI Taxonomy" id="65655"/>
    <lineage>
        <taxon>Bacteria</taxon>
        <taxon>Pseudomonadati</taxon>
        <taxon>Pseudomonadota</taxon>
        <taxon>Betaproteobacteria</taxon>
        <taxon>Burkholderiales</taxon>
        <taxon>Comamonadaceae</taxon>
        <taxon>Hydrogenophaga</taxon>
    </lineage>
</organism>
<protein>
    <submittedName>
        <fullName evidence="2">Uncharacterized protein</fullName>
    </submittedName>
</protein>
<evidence type="ECO:0000313" key="2">
    <source>
        <dbReference type="EMBL" id="MDR7150958.1"/>
    </source>
</evidence>
<proteinExistence type="predicted"/>
<dbReference type="RefSeq" id="WP_310317437.1">
    <property type="nucleotide sequence ID" value="NZ_JAVDWU010000006.1"/>
</dbReference>
<evidence type="ECO:0000313" key="3">
    <source>
        <dbReference type="Proteomes" id="UP001265700"/>
    </source>
</evidence>
<evidence type="ECO:0000256" key="1">
    <source>
        <dbReference type="SAM" id="Phobius"/>
    </source>
</evidence>
<keyword evidence="3" id="KW-1185">Reference proteome</keyword>
<keyword evidence="1" id="KW-0472">Membrane</keyword>
<keyword evidence="1" id="KW-1133">Transmembrane helix</keyword>
<gene>
    <name evidence="2" type="ORF">J2W49_002931</name>
</gene>
<name>A0ABU1WNV6_9BURK</name>
<sequence>MSASYVAEKRAKFQSWWHAPATPADRAWAFVLGAWAGLWLGLIGRLIIGGTPVPLVEVFWYAIAMAVALAVSGLIFPKTVRCISFPFAFFGLSGGN</sequence>
<dbReference type="Proteomes" id="UP001265700">
    <property type="component" value="Unassembled WGS sequence"/>
</dbReference>
<feature type="transmembrane region" description="Helical" evidence="1">
    <location>
        <begin position="59"/>
        <end position="76"/>
    </location>
</feature>